<keyword evidence="1" id="KW-1133">Transmembrane helix</keyword>
<keyword evidence="1" id="KW-0812">Transmembrane</keyword>
<evidence type="ECO:0008006" key="4">
    <source>
        <dbReference type="Google" id="ProtNLM"/>
    </source>
</evidence>
<reference evidence="2 3" key="1">
    <citation type="submission" date="2015-07" db="EMBL/GenBank/DDBJ databases">
        <authorList>
            <person name="Kim K.M."/>
        </authorList>
    </citation>
    <scope>NUCLEOTIDE SEQUENCE [LARGE SCALE GENOMIC DNA]</scope>
    <source>
        <strain evidence="2 3">KCTC 12363</strain>
    </source>
</reference>
<gene>
    <name evidence="2" type="ORF">CA2015_4377</name>
</gene>
<dbReference type="Proteomes" id="UP000036520">
    <property type="component" value="Chromosome"/>
</dbReference>
<dbReference type="AlphaFoldDB" id="A0A0H4PKZ7"/>
<dbReference type="STRING" id="320787.CA2015_4377"/>
<protein>
    <recommendedName>
        <fullName evidence="4">DUF983 domain-containing protein</fullName>
    </recommendedName>
</protein>
<evidence type="ECO:0000313" key="3">
    <source>
        <dbReference type="Proteomes" id="UP000036520"/>
    </source>
</evidence>
<dbReference type="KEGG" id="camu:CA2015_4377"/>
<sequence length="140" mass="16184">MKDLSQEIRSSNTHEALGKDNKKLNAMLHCKCPVCKEGDMFKTSALNMSKFNELNKNCKECGFDFMPEPGFYQISMFFTYMVGVAIFVVFGFLTYLVFNDPPLWVYYVTIFIPTILSTPWNLRYSKVVMLYFFGDIGEGQ</sequence>
<dbReference type="RefSeq" id="WP_048643790.1">
    <property type="nucleotide sequence ID" value="NZ_CP012040.1"/>
</dbReference>
<organism evidence="2 3">
    <name type="scientific">Cyclobacterium amurskyense</name>
    <dbReference type="NCBI Taxonomy" id="320787"/>
    <lineage>
        <taxon>Bacteria</taxon>
        <taxon>Pseudomonadati</taxon>
        <taxon>Bacteroidota</taxon>
        <taxon>Cytophagia</taxon>
        <taxon>Cytophagales</taxon>
        <taxon>Cyclobacteriaceae</taxon>
        <taxon>Cyclobacterium</taxon>
    </lineage>
</organism>
<name>A0A0H4PKZ7_9BACT</name>
<proteinExistence type="predicted"/>
<keyword evidence="1" id="KW-0472">Membrane</keyword>
<feature type="transmembrane region" description="Helical" evidence="1">
    <location>
        <begin position="104"/>
        <end position="122"/>
    </location>
</feature>
<dbReference type="OrthoDB" id="9790326at2"/>
<dbReference type="Pfam" id="PF06170">
    <property type="entry name" value="DUF983"/>
    <property type="match status" value="1"/>
</dbReference>
<accession>A0A0H4PKZ7</accession>
<evidence type="ECO:0000313" key="2">
    <source>
        <dbReference type="EMBL" id="AKP53720.1"/>
    </source>
</evidence>
<evidence type="ECO:0000256" key="1">
    <source>
        <dbReference type="SAM" id="Phobius"/>
    </source>
</evidence>
<dbReference type="EMBL" id="CP012040">
    <property type="protein sequence ID" value="AKP53720.1"/>
    <property type="molecule type" value="Genomic_DNA"/>
</dbReference>
<feature type="transmembrane region" description="Helical" evidence="1">
    <location>
        <begin position="77"/>
        <end position="98"/>
    </location>
</feature>
<dbReference type="InterPro" id="IPR009325">
    <property type="entry name" value="DUF983"/>
</dbReference>
<keyword evidence="3" id="KW-1185">Reference proteome</keyword>